<name>A0A919UDT1_9ACTN</name>
<dbReference type="AlphaFoldDB" id="A0A919UDT1"/>
<protein>
    <submittedName>
        <fullName evidence="1">Uncharacterized protein</fullName>
    </submittedName>
</protein>
<evidence type="ECO:0000313" key="1">
    <source>
        <dbReference type="EMBL" id="GIG48251.1"/>
    </source>
</evidence>
<evidence type="ECO:0000313" key="2">
    <source>
        <dbReference type="Proteomes" id="UP000660611"/>
    </source>
</evidence>
<sequence>MQGASTRPHPFALSGEHLRDVPARGSFRRCWHGDPFAAFDAWPPPAARSRVDRAVGRSGVIEVVHGLCGQPARDFDHQEDPLPAWNEGVQRLIRA</sequence>
<comment type="caution">
    <text evidence="1">The sequence shown here is derived from an EMBL/GenBank/DDBJ whole genome shotgun (WGS) entry which is preliminary data.</text>
</comment>
<reference evidence="1" key="1">
    <citation type="submission" date="2021-01" db="EMBL/GenBank/DDBJ databases">
        <title>Whole genome shotgun sequence of Dactylosporangium siamense NBRC 106093.</title>
        <authorList>
            <person name="Komaki H."/>
            <person name="Tamura T."/>
        </authorList>
    </citation>
    <scope>NUCLEOTIDE SEQUENCE</scope>
    <source>
        <strain evidence="1">NBRC 106093</strain>
    </source>
</reference>
<proteinExistence type="predicted"/>
<accession>A0A919UDT1</accession>
<gene>
    <name evidence="1" type="ORF">Dsi01nite_062920</name>
</gene>
<dbReference type="Proteomes" id="UP000660611">
    <property type="component" value="Unassembled WGS sequence"/>
</dbReference>
<keyword evidence="2" id="KW-1185">Reference proteome</keyword>
<organism evidence="1 2">
    <name type="scientific">Dactylosporangium siamense</name>
    <dbReference type="NCBI Taxonomy" id="685454"/>
    <lineage>
        <taxon>Bacteria</taxon>
        <taxon>Bacillati</taxon>
        <taxon>Actinomycetota</taxon>
        <taxon>Actinomycetes</taxon>
        <taxon>Micromonosporales</taxon>
        <taxon>Micromonosporaceae</taxon>
        <taxon>Dactylosporangium</taxon>
    </lineage>
</organism>
<dbReference type="EMBL" id="BONQ01000097">
    <property type="protein sequence ID" value="GIG48251.1"/>
    <property type="molecule type" value="Genomic_DNA"/>
</dbReference>